<feature type="signal peptide" evidence="1">
    <location>
        <begin position="1"/>
        <end position="23"/>
    </location>
</feature>
<dbReference type="Gene3D" id="2.40.160.60">
    <property type="entry name" value="Outer membrane protein transport protein (OMPP1/FadL/TodX)"/>
    <property type="match status" value="1"/>
</dbReference>
<dbReference type="Proteomes" id="UP000488506">
    <property type="component" value="Unassembled WGS sequence"/>
</dbReference>
<keyword evidence="1" id="KW-0732">Signal</keyword>
<feature type="chain" id="PRO_5032615660" description="PorV/PorQ family protein" evidence="1">
    <location>
        <begin position="24"/>
        <end position="346"/>
    </location>
</feature>
<dbReference type="PROSITE" id="PS51257">
    <property type="entry name" value="PROKAR_LIPOPROTEIN"/>
    <property type="match status" value="1"/>
</dbReference>
<dbReference type="EMBL" id="WPAF01000017">
    <property type="protein sequence ID" value="KAF0133856.1"/>
    <property type="molecule type" value="Genomic_DNA"/>
</dbReference>
<organism evidence="2 3">
    <name type="scientific">Candidatus Saganbacteria bacterium</name>
    <dbReference type="NCBI Taxonomy" id="2575572"/>
    <lineage>
        <taxon>Bacteria</taxon>
        <taxon>Bacillati</taxon>
        <taxon>Saganbacteria</taxon>
    </lineage>
</organism>
<protein>
    <recommendedName>
        <fullName evidence="4">PorV/PorQ family protein</fullName>
    </recommendedName>
</protein>
<evidence type="ECO:0000313" key="3">
    <source>
        <dbReference type="Proteomes" id="UP000488506"/>
    </source>
</evidence>
<evidence type="ECO:0000256" key="1">
    <source>
        <dbReference type="SAM" id="SignalP"/>
    </source>
</evidence>
<evidence type="ECO:0008006" key="4">
    <source>
        <dbReference type="Google" id="ProtNLM"/>
    </source>
</evidence>
<comment type="caution">
    <text evidence="2">The sequence shown here is derived from an EMBL/GenBank/DDBJ whole genome shotgun (WGS) entry which is preliminary data.</text>
</comment>
<gene>
    <name evidence="2" type="ORF">FD145_1066</name>
</gene>
<reference evidence="2 3" key="1">
    <citation type="submission" date="2019-12" db="EMBL/GenBank/DDBJ databases">
        <authorList>
            <person name="Wolfe R."/>
            <person name="Danczak R."/>
            <person name="Wilkins M."/>
        </authorList>
    </citation>
    <scope>NUCLEOTIDE SEQUENCE [LARGE SCALE GENOMIC DNA]</scope>
    <source>
        <strain evidence="2">X2_MaxBin.013</strain>
    </source>
</reference>
<name>A0A833L0N3_UNCSA</name>
<accession>A0A833L0N3</accession>
<proteinExistence type="predicted"/>
<evidence type="ECO:0000313" key="2">
    <source>
        <dbReference type="EMBL" id="KAF0133856.1"/>
    </source>
</evidence>
<dbReference type="AlphaFoldDB" id="A0A833L0N3"/>
<sequence>MKKQNLSFIVGGLILLFTSSSFACWGARPMGMGGSFVAVADDCNVAYWNRAGAAQLDNWKDGEKQIMFTSVIFDQVGFFNRRGRVGNPYYDSFSFAQKLNRYSGWTLAGTYNGGGGFAITPGIGFRLPGGGVFDNMSVGIGYYLWNNETYGTINNQTIRLNMLIHQIHLDYLWKVYPEFNFGVHIERFWQISYTLTSPDVAGSNTVNGNIAESMNFRPSIAWIPQGDLKGLIVNAGFYDLFAQGGGPHVAFGFEYTPQPGTRKIVSGKGKSKIVKYVKSGDSFLTNSHFRAGLYNMISKTNDPFLFTLGYGYNISDSIELNYLGGFWVGSNAGGGHNQSFGASWKW</sequence>